<dbReference type="InterPro" id="IPR032675">
    <property type="entry name" value="LRR_dom_sf"/>
</dbReference>
<gene>
    <name evidence="1" type="ORF">B0H16DRAFT_1721665</name>
</gene>
<keyword evidence="2" id="KW-1185">Reference proteome</keyword>
<evidence type="ECO:0000313" key="2">
    <source>
        <dbReference type="Proteomes" id="UP001215598"/>
    </source>
</evidence>
<comment type="caution">
    <text evidence="1">The sequence shown here is derived from an EMBL/GenBank/DDBJ whole genome shotgun (WGS) entry which is preliminary data.</text>
</comment>
<name>A0AAD7J7A1_9AGAR</name>
<protein>
    <recommendedName>
        <fullName evidence="3">F-box domain-containing protein</fullName>
    </recommendedName>
</protein>
<accession>A0AAD7J7A1</accession>
<dbReference type="AlphaFoldDB" id="A0AAD7J7A1"/>
<dbReference type="EMBL" id="JARKIB010000046">
    <property type="protein sequence ID" value="KAJ7756600.1"/>
    <property type="molecule type" value="Genomic_DNA"/>
</dbReference>
<evidence type="ECO:0000313" key="1">
    <source>
        <dbReference type="EMBL" id="KAJ7756600.1"/>
    </source>
</evidence>
<sequence length="191" mass="21673">MCTSVKKLRFATVADMGTSMPPIKRVRLPVTTLDWHGLDVDSLSIFEPLVLPQLTSLEMCEGCGASLFCLYEHSKFSLHSLCLVFFHLPLPEFSAFLRSMPSLTSLELRMSLPISTELLELLTYDALKPLLPRLERLTLCDHAQSHGDCVMLNMVESRWRTTPLTDVRIYTTRGAFVKTDVRTARRAILDR</sequence>
<dbReference type="Gene3D" id="3.80.10.10">
    <property type="entry name" value="Ribonuclease Inhibitor"/>
    <property type="match status" value="1"/>
</dbReference>
<reference evidence="1" key="1">
    <citation type="submission" date="2023-03" db="EMBL/GenBank/DDBJ databases">
        <title>Massive genome expansion in bonnet fungi (Mycena s.s.) driven by repeated elements and novel gene families across ecological guilds.</title>
        <authorList>
            <consortium name="Lawrence Berkeley National Laboratory"/>
            <person name="Harder C.B."/>
            <person name="Miyauchi S."/>
            <person name="Viragh M."/>
            <person name="Kuo A."/>
            <person name="Thoen E."/>
            <person name="Andreopoulos B."/>
            <person name="Lu D."/>
            <person name="Skrede I."/>
            <person name="Drula E."/>
            <person name="Henrissat B."/>
            <person name="Morin E."/>
            <person name="Kohler A."/>
            <person name="Barry K."/>
            <person name="LaButti K."/>
            <person name="Morin E."/>
            <person name="Salamov A."/>
            <person name="Lipzen A."/>
            <person name="Mereny Z."/>
            <person name="Hegedus B."/>
            <person name="Baldrian P."/>
            <person name="Stursova M."/>
            <person name="Weitz H."/>
            <person name="Taylor A."/>
            <person name="Grigoriev I.V."/>
            <person name="Nagy L.G."/>
            <person name="Martin F."/>
            <person name="Kauserud H."/>
        </authorList>
    </citation>
    <scope>NUCLEOTIDE SEQUENCE</scope>
    <source>
        <strain evidence="1">CBHHK182m</strain>
    </source>
</reference>
<organism evidence="1 2">
    <name type="scientific">Mycena metata</name>
    <dbReference type="NCBI Taxonomy" id="1033252"/>
    <lineage>
        <taxon>Eukaryota</taxon>
        <taxon>Fungi</taxon>
        <taxon>Dikarya</taxon>
        <taxon>Basidiomycota</taxon>
        <taxon>Agaricomycotina</taxon>
        <taxon>Agaricomycetes</taxon>
        <taxon>Agaricomycetidae</taxon>
        <taxon>Agaricales</taxon>
        <taxon>Marasmiineae</taxon>
        <taxon>Mycenaceae</taxon>
        <taxon>Mycena</taxon>
    </lineage>
</organism>
<dbReference type="SUPFAM" id="SSF52047">
    <property type="entry name" value="RNI-like"/>
    <property type="match status" value="1"/>
</dbReference>
<evidence type="ECO:0008006" key="3">
    <source>
        <dbReference type="Google" id="ProtNLM"/>
    </source>
</evidence>
<proteinExistence type="predicted"/>
<dbReference type="Proteomes" id="UP001215598">
    <property type="component" value="Unassembled WGS sequence"/>
</dbReference>